<organism evidence="4 5">
    <name type="scientific">Tropilaelaps mercedesae</name>
    <dbReference type="NCBI Taxonomy" id="418985"/>
    <lineage>
        <taxon>Eukaryota</taxon>
        <taxon>Metazoa</taxon>
        <taxon>Ecdysozoa</taxon>
        <taxon>Arthropoda</taxon>
        <taxon>Chelicerata</taxon>
        <taxon>Arachnida</taxon>
        <taxon>Acari</taxon>
        <taxon>Parasitiformes</taxon>
        <taxon>Mesostigmata</taxon>
        <taxon>Gamasina</taxon>
        <taxon>Dermanyssoidea</taxon>
        <taxon>Laelapidae</taxon>
        <taxon>Tropilaelaps</taxon>
    </lineage>
</organism>
<proteinExistence type="inferred from homology"/>
<evidence type="ECO:0000313" key="4">
    <source>
        <dbReference type="EMBL" id="OQR69576.1"/>
    </source>
</evidence>
<dbReference type="Gene3D" id="3.30.200.20">
    <property type="entry name" value="Phosphorylase Kinase, domain 1"/>
    <property type="match status" value="1"/>
</dbReference>
<evidence type="ECO:0000256" key="2">
    <source>
        <dbReference type="ARBA" id="ARBA00023264"/>
    </source>
</evidence>
<evidence type="ECO:0000313" key="5">
    <source>
        <dbReference type="Proteomes" id="UP000192247"/>
    </source>
</evidence>
<dbReference type="InterPro" id="IPR011009">
    <property type="entry name" value="Kinase-like_dom_sf"/>
</dbReference>
<dbReference type="InParanoid" id="A0A1V9X832"/>
<name>A0A1V9X832_9ACAR</name>
<reference evidence="4 5" key="1">
    <citation type="journal article" date="2017" name="Gigascience">
        <title>Draft genome of the honey bee ectoparasitic mite, Tropilaelaps mercedesae, is shaped by the parasitic life history.</title>
        <authorList>
            <person name="Dong X."/>
            <person name="Armstrong S.D."/>
            <person name="Xia D."/>
            <person name="Makepeace B.L."/>
            <person name="Darby A.C."/>
            <person name="Kadowaki T."/>
        </authorList>
    </citation>
    <scope>NUCLEOTIDE SEQUENCE [LARGE SCALE GENOMIC DNA]</scope>
    <source>
        <strain evidence="4">Wuxi-XJTLU</strain>
    </source>
</reference>
<dbReference type="Proteomes" id="UP000192247">
    <property type="component" value="Unassembled WGS sequence"/>
</dbReference>
<keyword evidence="4" id="KW-0808">Transferase</keyword>
<dbReference type="SUPFAM" id="SSF56112">
    <property type="entry name" value="Protein kinase-like (PK-like)"/>
    <property type="match status" value="1"/>
</dbReference>
<keyword evidence="1" id="KW-0444">Lipid biosynthesis</keyword>
<dbReference type="PANTHER" id="PTHR22603:SF93">
    <property type="entry name" value="RE24176P"/>
    <property type="match status" value="1"/>
</dbReference>
<accession>A0A1V9X832</accession>
<dbReference type="EMBL" id="MNPL01020450">
    <property type="protein sequence ID" value="OQR69576.1"/>
    <property type="molecule type" value="Genomic_DNA"/>
</dbReference>
<feature type="non-terminal residue" evidence="4">
    <location>
        <position position="207"/>
    </location>
</feature>
<dbReference type="OrthoDB" id="3649325at2759"/>
<dbReference type="Pfam" id="PF01633">
    <property type="entry name" value="Choline_kinase"/>
    <property type="match status" value="1"/>
</dbReference>
<gene>
    <name evidence="4" type="ORF">BIW11_12176</name>
</gene>
<dbReference type="FunCoup" id="A0A1V9X832">
    <property type="interactions" value="300"/>
</dbReference>
<comment type="similarity">
    <text evidence="3">Belongs to the choline/ethanolamine kinase family.</text>
</comment>
<dbReference type="PANTHER" id="PTHR22603">
    <property type="entry name" value="CHOLINE/ETHANOALAMINE KINASE"/>
    <property type="match status" value="1"/>
</dbReference>
<sequence length="207" mass="23793">MRSKAYKICREFLSGSWKSISSNDMIFRTVSGGLSNLLYYCSLPETHTPLRGEPSQVLMRMYGQIHGDQDTTTITESIICTLLAERSIGPKLFGVFPGGRLEEYIPAQALLTEEIRQPDISRSISRKLARLHALQAPLTKEPTWLFDNMDKWLDVRTLISMDSVRSEFLEHATTLLGFDYRKEITWLRDVFKKAQSPIMFCHNDLQE</sequence>
<dbReference type="GO" id="GO:0004103">
    <property type="term" value="F:choline kinase activity"/>
    <property type="evidence" value="ECO:0007669"/>
    <property type="project" value="TreeGrafter"/>
</dbReference>
<keyword evidence="5" id="KW-1185">Reference proteome</keyword>
<dbReference type="STRING" id="418985.A0A1V9X832"/>
<evidence type="ECO:0000256" key="3">
    <source>
        <dbReference type="ARBA" id="ARBA00038211"/>
    </source>
</evidence>
<dbReference type="Gene3D" id="3.90.1200.10">
    <property type="match status" value="1"/>
</dbReference>
<dbReference type="GO" id="GO:0004305">
    <property type="term" value="F:ethanolamine kinase activity"/>
    <property type="evidence" value="ECO:0007669"/>
    <property type="project" value="TreeGrafter"/>
</dbReference>
<evidence type="ECO:0000256" key="1">
    <source>
        <dbReference type="ARBA" id="ARBA00023209"/>
    </source>
</evidence>
<keyword evidence="4" id="KW-0418">Kinase</keyword>
<dbReference type="GO" id="GO:0006646">
    <property type="term" value="P:phosphatidylethanolamine biosynthetic process"/>
    <property type="evidence" value="ECO:0007669"/>
    <property type="project" value="TreeGrafter"/>
</dbReference>
<comment type="caution">
    <text evidence="4">The sequence shown here is derived from an EMBL/GenBank/DDBJ whole genome shotgun (WGS) entry which is preliminary data.</text>
</comment>
<keyword evidence="1" id="KW-0594">Phospholipid biosynthesis</keyword>
<dbReference type="AlphaFoldDB" id="A0A1V9X832"/>
<keyword evidence="1" id="KW-0443">Lipid metabolism</keyword>
<keyword evidence="2" id="KW-1208">Phospholipid metabolism</keyword>
<protein>
    <submittedName>
        <fullName evidence="4">Choline/ethanolamine kinase-like</fullName>
    </submittedName>
</protein>
<dbReference type="GO" id="GO:0005737">
    <property type="term" value="C:cytoplasm"/>
    <property type="evidence" value="ECO:0007669"/>
    <property type="project" value="TreeGrafter"/>
</dbReference>